<evidence type="ECO:0000259" key="2">
    <source>
        <dbReference type="Pfam" id="PF09361"/>
    </source>
</evidence>
<feature type="domain" description="Phasin" evidence="2">
    <location>
        <begin position="13"/>
        <end position="104"/>
    </location>
</feature>
<keyword evidence="4" id="KW-1185">Reference proteome</keyword>
<evidence type="ECO:0000313" key="3">
    <source>
        <dbReference type="EMBL" id="MDC8760124.1"/>
    </source>
</evidence>
<evidence type="ECO:0000313" key="4">
    <source>
        <dbReference type="Proteomes" id="UP001221208"/>
    </source>
</evidence>
<proteinExistence type="predicted"/>
<name>A0ABT5K5F5_9BURK</name>
<accession>A0ABT5K5F5</accession>
<evidence type="ECO:0000256" key="1">
    <source>
        <dbReference type="SAM" id="MobiDB-lite"/>
    </source>
</evidence>
<comment type="caution">
    <text evidence="3">The sequence shown here is derived from an EMBL/GenBank/DDBJ whole genome shotgun (WGS) entry which is preliminary data.</text>
</comment>
<feature type="compositionally biased region" description="Gly residues" evidence="1">
    <location>
        <begin position="151"/>
        <end position="172"/>
    </location>
</feature>
<organism evidence="3 4">
    <name type="scientific">Janthinobacterium fluminis</name>
    <dbReference type="NCBI Taxonomy" id="2987524"/>
    <lineage>
        <taxon>Bacteria</taxon>
        <taxon>Pseudomonadati</taxon>
        <taxon>Pseudomonadota</taxon>
        <taxon>Betaproteobacteria</taxon>
        <taxon>Burkholderiales</taxon>
        <taxon>Oxalobacteraceae</taxon>
        <taxon>Janthinobacterium</taxon>
    </lineage>
</organism>
<dbReference type="RefSeq" id="WP_273673724.1">
    <property type="nucleotide sequence ID" value="NZ_JAQQXR010000010.1"/>
</dbReference>
<reference evidence="3 4" key="1">
    <citation type="submission" date="2022-10" db="EMBL/GenBank/DDBJ databases">
        <title>Janthinobacterium sp. hw3 Genome sequencing.</title>
        <authorList>
            <person name="Park S."/>
        </authorList>
    </citation>
    <scope>NUCLEOTIDE SEQUENCE [LARGE SCALE GENOMIC DNA]</scope>
    <source>
        <strain evidence="4">hw3</strain>
    </source>
</reference>
<dbReference type="EMBL" id="JAQQXR010000010">
    <property type="protein sequence ID" value="MDC8760124.1"/>
    <property type="molecule type" value="Genomic_DNA"/>
</dbReference>
<dbReference type="Proteomes" id="UP001221208">
    <property type="component" value="Unassembled WGS sequence"/>
</dbReference>
<protein>
    <submittedName>
        <fullName evidence="3">Phasin family protein</fullName>
    </submittedName>
</protein>
<dbReference type="NCBIfam" id="TIGR01841">
    <property type="entry name" value="phasin"/>
    <property type="match status" value="1"/>
</dbReference>
<dbReference type="Pfam" id="PF09361">
    <property type="entry name" value="Phasin_2"/>
    <property type="match status" value="1"/>
</dbReference>
<dbReference type="InterPro" id="IPR018968">
    <property type="entry name" value="Phasin"/>
</dbReference>
<dbReference type="InterPro" id="IPR010127">
    <property type="entry name" value="Phasin_subfam-1"/>
</dbReference>
<gene>
    <name evidence="3" type="ORF">OIK44_21265</name>
</gene>
<sequence length="172" mass="18919">MFTQAITPAIKSHMEVQLAFLTDLSRKAFDTAQRVSELNLRLTQELLEEMTSANHQMMTARDAGEFASAASTQLHPAMEKLRSYQQRLFNLMASANADITKTAEFHIPEASRTATAVADEMLRAASEESEKATQRQRAALDRMSEAAQRGNGMGQHPGQLQGQGMGQGQQAH</sequence>
<feature type="region of interest" description="Disordered" evidence="1">
    <location>
        <begin position="123"/>
        <end position="172"/>
    </location>
</feature>
<feature type="compositionally biased region" description="Basic and acidic residues" evidence="1">
    <location>
        <begin position="123"/>
        <end position="144"/>
    </location>
</feature>